<keyword evidence="7 11" id="KW-0798">TonB box</keyword>
<dbReference type="OrthoDB" id="9768177at2"/>
<evidence type="ECO:0000256" key="6">
    <source>
        <dbReference type="ARBA" id="ARBA00023004"/>
    </source>
</evidence>
<name>A0A2T8HM34_9SPHI</name>
<keyword evidence="2 10" id="KW-0813">Transport</keyword>
<dbReference type="InterPro" id="IPR032508">
    <property type="entry name" value="FecR_C"/>
</dbReference>
<dbReference type="InterPro" id="IPR037066">
    <property type="entry name" value="Plug_dom_sf"/>
</dbReference>
<evidence type="ECO:0000256" key="5">
    <source>
        <dbReference type="ARBA" id="ARBA00022692"/>
    </source>
</evidence>
<gene>
    <name evidence="13" type="ORF">DC487_02310</name>
</gene>
<dbReference type="InterPro" id="IPR012910">
    <property type="entry name" value="Plug_dom"/>
</dbReference>
<dbReference type="InterPro" id="IPR023996">
    <property type="entry name" value="TonB-dep_OMP_SusC/RagA"/>
</dbReference>
<keyword evidence="9 10" id="KW-0998">Cell outer membrane</keyword>
<dbReference type="NCBIfam" id="TIGR04056">
    <property type="entry name" value="OMP_RagA_SusC"/>
    <property type="match status" value="1"/>
</dbReference>
<dbReference type="InterPro" id="IPR000531">
    <property type="entry name" value="Beta-barrel_TonB"/>
</dbReference>
<keyword evidence="5 10" id="KW-0812">Transmembrane</keyword>
<dbReference type="Gene3D" id="2.170.130.10">
    <property type="entry name" value="TonB-dependent receptor, plug domain"/>
    <property type="match status" value="1"/>
</dbReference>
<keyword evidence="4" id="KW-0410">Iron transport</keyword>
<dbReference type="SUPFAM" id="SSF49464">
    <property type="entry name" value="Carboxypeptidase regulatory domain-like"/>
    <property type="match status" value="1"/>
</dbReference>
<proteinExistence type="inferred from homology"/>
<dbReference type="EMBL" id="QDKG01000001">
    <property type="protein sequence ID" value="PVH26473.1"/>
    <property type="molecule type" value="Genomic_DNA"/>
</dbReference>
<keyword evidence="3 10" id="KW-1134">Transmembrane beta strand</keyword>
<dbReference type="SUPFAM" id="SSF56935">
    <property type="entry name" value="Porins"/>
    <property type="match status" value="1"/>
</dbReference>
<dbReference type="Gene3D" id="3.55.50.30">
    <property type="match status" value="1"/>
</dbReference>
<dbReference type="NCBIfam" id="TIGR04057">
    <property type="entry name" value="SusC_RagA_signa"/>
    <property type="match status" value="1"/>
</dbReference>
<dbReference type="Pfam" id="PF07715">
    <property type="entry name" value="Plug"/>
    <property type="match status" value="1"/>
</dbReference>
<dbReference type="SMART" id="SM00965">
    <property type="entry name" value="STN"/>
    <property type="match status" value="1"/>
</dbReference>
<dbReference type="InterPro" id="IPR023997">
    <property type="entry name" value="TonB-dep_OMP_SusC/RagA_CS"/>
</dbReference>
<evidence type="ECO:0000313" key="14">
    <source>
        <dbReference type="Proteomes" id="UP000245627"/>
    </source>
</evidence>
<reference evidence="13 14" key="1">
    <citation type="submission" date="2018-04" db="EMBL/GenBank/DDBJ databases">
        <title>Sphingobacterium cortibacter sp. nov.</title>
        <authorList>
            <person name="Li Y."/>
        </authorList>
    </citation>
    <scope>NUCLEOTIDE SEQUENCE [LARGE SCALE GENOMIC DNA]</scope>
    <source>
        <strain evidence="13 14">2c-3</strain>
    </source>
</reference>
<evidence type="ECO:0000256" key="2">
    <source>
        <dbReference type="ARBA" id="ARBA00022448"/>
    </source>
</evidence>
<dbReference type="PROSITE" id="PS52016">
    <property type="entry name" value="TONB_DEPENDENT_REC_3"/>
    <property type="match status" value="1"/>
</dbReference>
<evidence type="ECO:0000256" key="9">
    <source>
        <dbReference type="ARBA" id="ARBA00023237"/>
    </source>
</evidence>
<keyword evidence="14" id="KW-1185">Reference proteome</keyword>
<dbReference type="Gene3D" id="2.40.170.20">
    <property type="entry name" value="TonB-dependent receptor, beta-barrel domain"/>
    <property type="match status" value="1"/>
</dbReference>
<dbReference type="Pfam" id="PF00593">
    <property type="entry name" value="TonB_dep_Rec_b-barrel"/>
    <property type="match status" value="1"/>
</dbReference>
<comment type="caution">
    <text evidence="13">The sequence shown here is derived from an EMBL/GenBank/DDBJ whole genome shotgun (WGS) entry which is preliminary data.</text>
</comment>
<evidence type="ECO:0000256" key="1">
    <source>
        <dbReference type="ARBA" id="ARBA00004571"/>
    </source>
</evidence>
<protein>
    <submittedName>
        <fullName evidence="13">SusC/RagA family TonB-linked outer membrane protein</fullName>
    </submittedName>
</protein>
<feature type="domain" description="Secretin/TonB short N-terminal" evidence="12">
    <location>
        <begin position="60"/>
        <end position="111"/>
    </location>
</feature>
<comment type="subcellular location">
    <subcellularLocation>
        <location evidence="1 10">Cell outer membrane</location>
        <topology evidence="1 10">Multi-pass membrane protein</topology>
    </subcellularLocation>
</comment>
<evidence type="ECO:0000256" key="4">
    <source>
        <dbReference type="ARBA" id="ARBA00022496"/>
    </source>
</evidence>
<evidence type="ECO:0000256" key="7">
    <source>
        <dbReference type="ARBA" id="ARBA00023077"/>
    </source>
</evidence>
<keyword evidence="8 10" id="KW-0472">Membrane</keyword>
<evidence type="ECO:0000256" key="11">
    <source>
        <dbReference type="RuleBase" id="RU003357"/>
    </source>
</evidence>
<evidence type="ECO:0000313" key="13">
    <source>
        <dbReference type="EMBL" id="PVH26473.1"/>
    </source>
</evidence>
<evidence type="ECO:0000256" key="8">
    <source>
        <dbReference type="ARBA" id="ARBA00023136"/>
    </source>
</evidence>
<dbReference type="Pfam" id="PF13715">
    <property type="entry name" value="CarbopepD_reg_2"/>
    <property type="match status" value="1"/>
</dbReference>
<dbReference type="AlphaFoldDB" id="A0A2T8HM34"/>
<dbReference type="InterPro" id="IPR036942">
    <property type="entry name" value="Beta-barrel_TonB_sf"/>
</dbReference>
<dbReference type="GO" id="GO:0009279">
    <property type="term" value="C:cell outer membrane"/>
    <property type="evidence" value="ECO:0007669"/>
    <property type="project" value="UniProtKB-SubCell"/>
</dbReference>
<dbReference type="RefSeq" id="WP_116774335.1">
    <property type="nucleotide sequence ID" value="NZ_QDKG01000001.1"/>
</dbReference>
<keyword evidence="6" id="KW-0408">Iron</keyword>
<keyword evidence="4" id="KW-0406">Ion transport</keyword>
<dbReference type="GO" id="GO:0006826">
    <property type="term" value="P:iron ion transport"/>
    <property type="evidence" value="ECO:0007669"/>
    <property type="project" value="UniProtKB-KW"/>
</dbReference>
<sequence length="1202" mass="135478">MINQTKQKSVCSHRRRYFVALIFLACFLKQLPTYAQKVNLQFKNKPVKDVIQQISEQYGYEFIFDAELLRNSKPISTNLQKVDINDALSVLFQNQPFEYQIDQKRILLKPAPKSLQQEYTVHGRIIDSLGKAIPGVTVHRQELASQTISNENGEFTIRANTRDAILYFHHVSYDMRSMTTNETMDERQISVILSLKKSMLNEVMITGYQKISKERSTGSYTYVDNEQLNKNLNVDLLSALEGQVSGLMYRKNVNGADADQPILRGVATYSPNVGTAPLIVIDDLPTSFTLSDINPYDVESITVLKDAAAASIYGARAANGVIVVTTKRGKGQGVRISANADFFTTQKPDISKMNYASTSEMIDFEQDLFARDLALANGNFTTLFNKYGNIGSSIKYFSPLYDLNRNLNLGNISTAEYDQTIAQWRNNDYYQQYSDQVWQNESRQRYNTSISHASNRSNTFVSFNYDRSNARVKNNQDQRFTLNMRSSFNLNKWLTASIGLNGLYSAGQQTEGEYNEMLLQERYARIIDENGNRIISPYVDLASSLSGGGVVNGAIVDAIASNPNLKSTGFNILDALDEGITNGNSLGLRAFTNWKADIYKGLSYQVQFSYELNQSERNSFYDQDDYMMRMSHNSLVSLNSTTGNYTANLPAGSRFSQFSQKNFNYNFRQQLNYDRSFGSRGQHQVVGLAGFEMRQTKKPVSIQQLLYGYNRTTLSSININWLDAIENGFESYLYGGRIRMSNPAFASLSSTLHRYTSAYANGGYTYDGRYNLTGSIRVDQTDLFGVDPKYKYRPLWSLGAGWNVSNEAFMKDITWVDALKARATYGIMGNVDQNTTPYSTARWRSDRLYTALQYLEIGELPNPKLRWEKTATWNMGVDYALFNNRLTGSIDYYNRYSTDLLITTALDPTVGATSRMLNAGSLRNKGIEFNISSTWFKNENWRFNSGFVFAHNTNTVEKVTTAASTAGSYVSAPTSYFFEGQALNSLMAYRYAGMTNGYPSFYDEKGEVNMTFDENGIPTSVRGINSADALVNMGSLTPKYHGSFTQRISYKSFDLSTMFVFSGGNKLRLDVIDINSDDLTNEKLVNRWSDGTTADYPRLLVDYPQDKVTYSNTLGTLWRNADIHVRSADYIKLRNVALSYNLPHALVNRAGLGSAKLTAQINNLWYWSAAGDGIDPETYSLNGGSRSLPMPKTLLFGFSVNF</sequence>
<evidence type="ECO:0000256" key="3">
    <source>
        <dbReference type="ARBA" id="ARBA00022452"/>
    </source>
</evidence>
<organism evidence="13 14">
    <name type="scientific">Sphingobacterium corticibacter</name>
    <dbReference type="NCBI Taxonomy" id="2171749"/>
    <lineage>
        <taxon>Bacteria</taxon>
        <taxon>Pseudomonadati</taxon>
        <taxon>Bacteroidota</taxon>
        <taxon>Sphingobacteriia</taxon>
        <taxon>Sphingobacteriales</taxon>
        <taxon>Sphingobacteriaceae</taxon>
        <taxon>Sphingobacterium</taxon>
    </lineage>
</organism>
<dbReference type="InterPro" id="IPR011662">
    <property type="entry name" value="Secretin/TonB_short_N"/>
</dbReference>
<dbReference type="InterPro" id="IPR008969">
    <property type="entry name" value="CarboxyPept-like_regulatory"/>
</dbReference>
<dbReference type="Pfam" id="PF16344">
    <property type="entry name" value="FecR_C"/>
    <property type="match status" value="1"/>
</dbReference>
<accession>A0A2T8HM34</accession>
<dbReference type="InterPro" id="IPR039426">
    <property type="entry name" value="TonB-dep_rcpt-like"/>
</dbReference>
<evidence type="ECO:0000256" key="10">
    <source>
        <dbReference type="PROSITE-ProRule" id="PRU01360"/>
    </source>
</evidence>
<comment type="similarity">
    <text evidence="10 11">Belongs to the TonB-dependent receptor family.</text>
</comment>
<dbReference type="Proteomes" id="UP000245627">
    <property type="component" value="Unassembled WGS sequence"/>
</dbReference>
<evidence type="ECO:0000259" key="12">
    <source>
        <dbReference type="SMART" id="SM00965"/>
    </source>
</evidence>